<reference evidence="1" key="1">
    <citation type="submission" date="2019-03" db="EMBL/GenBank/DDBJ databases">
        <title>Lake Tanganyika Metagenome-Assembled Genomes (MAGs).</title>
        <authorList>
            <person name="Tran P."/>
        </authorList>
    </citation>
    <scope>NUCLEOTIDE SEQUENCE</scope>
    <source>
        <strain evidence="1">K_DeepCast_65m_m2_066</strain>
    </source>
</reference>
<dbReference type="AlphaFoldDB" id="A0A937W105"/>
<gene>
    <name evidence="1" type="ORF">FJZ47_06740</name>
</gene>
<dbReference type="Proteomes" id="UP000712673">
    <property type="component" value="Unassembled WGS sequence"/>
</dbReference>
<sequence>MASTARYIIWRDTVSEVARPPVAILLQHFPGVTLLKGEEPDYAVILTDMRTLRQLKRELPELCVEPDYQYHVALPH</sequence>
<name>A0A937W105_UNCTE</name>
<evidence type="ECO:0000313" key="1">
    <source>
        <dbReference type="EMBL" id="MBM3223479.1"/>
    </source>
</evidence>
<comment type="caution">
    <text evidence="1">The sequence shown here is derived from an EMBL/GenBank/DDBJ whole genome shotgun (WGS) entry which is preliminary data.</text>
</comment>
<dbReference type="EMBL" id="VGLS01000149">
    <property type="protein sequence ID" value="MBM3223479.1"/>
    <property type="molecule type" value="Genomic_DNA"/>
</dbReference>
<organism evidence="1 2">
    <name type="scientific">Tectimicrobiota bacterium</name>
    <dbReference type="NCBI Taxonomy" id="2528274"/>
    <lineage>
        <taxon>Bacteria</taxon>
        <taxon>Pseudomonadati</taxon>
        <taxon>Nitrospinota/Tectimicrobiota group</taxon>
        <taxon>Candidatus Tectimicrobiota</taxon>
    </lineage>
</organism>
<accession>A0A937W105</accession>
<evidence type="ECO:0000313" key="2">
    <source>
        <dbReference type="Proteomes" id="UP000712673"/>
    </source>
</evidence>
<protein>
    <submittedName>
        <fullName evidence="1">Uncharacterized protein</fullName>
    </submittedName>
</protein>
<proteinExistence type="predicted"/>